<keyword evidence="3 6" id="KW-0547">Nucleotide-binding</keyword>
<evidence type="ECO:0000313" key="9">
    <source>
        <dbReference type="EMBL" id="OQR91638.1"/>
    </source>
</evidence>
<dbReference type="OrthoDB" id="339325at2759"/>
<evidence type="ECO:0000256" key="4">
    <source>
        <dbReference type="ARBA" id="ARBA00022777"/>
    </source>
</evidence>
<keyword evidence="7" id="KW-0472">Membrane</keyword>
<feature type="transmembrane region" description="Helical" evidence="7">
    <location>
        <begin position="116"/>
        <end position="136"/>
    </location>
</feature>
<dbReference type="AlphaFoldDB" id="A0A1V9Z0V5"/>
<dbReference type="PROSITE" id="PS50011">
    <property type="entry name" value="PROTEIN_KINASE_DOM"/>
    <property type="match status" value="1"/>
</dbReference>
<dbReference type="GO" id="GO:0005524">
    <property type="term" value="F:ATP binding"/>
    <property type="evidence" value="ECO:0007669"/>
    <property type="project" value="UniProtKB-UniRule"/>
</dbReference>
<dbReference type="InterPro" id="IPR051681">
    <property type="entry name" value="Ser/Thr_Kinases-Pseudokinases"/>
</dbReference>
<protein>
    <submittedName>
        <fullName evidence="9">Protein kinase</fullName>
    </submittedName>
</protein>
<evidence type="ECO:0000259" key="8">
    <source>
        <dbReference type="PROSITE" id="PS50011"/>
    </source>
</evidence>
<evidence type="ECO:0000256" key="3">
    <source>
        <dbReference type="ARBA" id="ARBA00022741"/>
    </source>
</evidence>
<dbReference type="PROSITE" id="PS00108">
    <property type="entry name" value="PROTEIN_KINASE_ST"/>
    <property type="match status" value="1"/>
</dbReference>
<keyword evidence="4 9" id="KW-0418">Kinase</keyword>
<dbReference type="Gene3D" id="3.30.200.20">
    <property type="entry name" value="Phosphorylase Kinase, domain 1"/>
    <property type="match status" value="1"/>
</dbReference>
<dbReference type="FunFam" id="3.30.200.20:FF:000180">
    <property type="entry name" value="serine/threonine-protein kinase STY46-like"/>
    <property type="match status" value="1"/>
</dbReference>
<dbReference type="GO" id="GO:0004674">
    <property type="term" value="F:protein serine/threonine kinase activity"/>
    <property type="evidence" value="ECO:0007669"/>
    <property type="project" value="UniProtKB-KW"/>
</dbReference>
<feature type="transmembrane region" description="Helical" evidence="7">
    <location>
        <begin position="220"/>
        <end position="240"/>
    </location>
</feature>
<sequence length="670" mass="75078">MVAHDKVLPAAKYAAPLPPKYAALLHVEGKQPQRLEKVFDRLLAQTALPSVVDAWSHRFVEADTEHAYQLWSVAYYATSARLLLGCVLFFHMMLVLIDGVLFSQSSYLVKYGRTEYFQWCYLPLVLPFVVAFPAAVHHPRWLMYVRNWKWIVAVAMALLAPALMVRAGCIYEAKMSYVSSTTTLRAALNSNDDLMITSSAIVIFLAQTVVAATHCDFIQIIFVWAGCGIGVIANVFYWDINAHGETYMLMGAGGLICVVLARELDLSHRKSFYHYFTAEKSNEVLRESLDQMIELVVFDEYKAEEKAVVENLLDAPSDLQAKLQPYRIPLEHLTLQRVIGRGGFGEVILADYYGTQVVLKRMHRAKISDAAIREFAQEIVLMCELRHPNVVQFIGASWNTYSNIGFVLEYVGHGDLYLTIHDKRVAKAWSDPFHRIAVDAARGICYLHSKSIVHRDLKSTNVLISATYSAKICDLGMSKSLAELKATEKQVGTPLWTAPEVVLRGCFSTKSDVFAYGIILCELLTRKTPYQELKMSPFNIMLAVANEGLRPTLPQWLPVPLRHLIDVACLSNDPKDRPEMLDVLKALQTNAMHELRASEQWTKVKQLVHEHAHRATSLSLEMSRAARDQAALEAYTQPTALLSSDSDAGGERLPAGVLASAIETTVESWD</sequence>
<name>A0A1V9Z0V5_ACHHY</name>
<dbReference type="Proteomes" id="UP000243579">
    <property type="component" value="Unassembled WGS sequence"/>
</dbReference>
<dbReference type="InterPro" id="IPR001245">
    <property type="entry name" value="Ser-Thr/Tyr_kinase_cat_dom"/>
</dbReference>
<feature type="binding site" evidence="6">
    <location>
        <position position="360"/>
    </location>
    <ligand>
        <name>ATP</name>
        <dbReference type="ChEBI" id="CHEBI:30616"/>
    </ligand>
</feature>
<keyword evidence="1" id="KW-0723">Serine/threonine-protein kinase</keyword>
<dbReference type="InterPro" id="IPR017441">
    <property type="entry name" value="Protein_kinase_ATP_BS"/>
</dbReference>
<feature type="transmembrane region" description="Helical" evidence="7">
    <location>
        <begin position="194"/>
        <end position="213"/>
    </location>
</feature>
<dbReference type="Pfam" id="PF07714">
    <property type="entry name" value="PK_Tyr_Ser-Thr"/>
    <property type="match status" value="1"/>
</dbReference>
<evidence type="ECO:0000256" key="7">
    <source>
        <dbReference type="SAM" id="Phobius"/>
    </source>
</evidence>
<dbReference type="EMBL" id="JNBR01000513">
    <property type="protein sequence ID" value="OQR91638.1"/>
    <property type="molecule type" value="Genomic_DNA"/>
</dbReference>
<dbReference type="PROSITE" id="PS00107">
    <property type="entry name" value="PROTEIN_KINASE_ATP"/>
    <property type="match status" value="1"/>
</dbReference>
<dbReference type="InterPro" id="IPR000719">
    <property type="entry name" value="Prot_kinase_dom"/>
</dbReference>
<feature type="transmembrane region" description="Helical" evidence="7">
    <location>
        <begin position="148"/>
        <end position="174"/>
    </location>
</feature>
<comment type="caution">
    <text evidence="9">The sequence shown here is derived from an EMBL/GenBank/DDBJ whole genome shotgun (WGS) entry which is preliminary data.</text>
</comment>
<evidence type="ECO:0000313" key="10">
    <source>
        <dbReference type="Proteomes" id="UP000243579"/>
    </source>
</evidence>
<reference evidence="9 10" key="1">
    <citation type="journal article" date="2014" name="Genome Biol. Evol.">
        <title>The secreted proteins of Achlya hypogyna and Thraustotheca clavata identify the ancestral oomycete secretome and reveal gene acquisitions by horizontal gene transfer.</title>
        <authorList>
            <person name="Misner I."/>
            <person name="Blouin N."/>
            <person name="Leonard G."/>
            <person name="Richards T.A."/>
            <person name="Lane C.E."/>
        </authorList>
    </citation>
    <scope>NUCLEOTIDE SEQUENCE [LARGE SCALE GENOMIC DNA]</scope>
    <source>
        <strain evidence="9 10">ATCC 48635</strain>
    </source>
</reference>
<gene>
    <name evidence="9" type="ORF">ACHHYP_04524</name>
</gene>
<keyword evidence="10" id="KW-1185">Reference proteome</keyword>
<dbReference type="PANTHER" id="PTHR44329:SF214">
    <property type="entry name" value="PROTEIN KINASE DOMAIN-CONTAINING PROTEIN"/>
    <property type="match status" value="1"/>
</dbReference>
<keyword evidence="5 6" id="KW-0067">ATP-binding</keyword>
<evidence type="ECO:0000256" key="5">
    <source>
        <dbReference type="ARBA" id="ARBA00022840"/>
    </source>
</evidence>
<feature type="transmembrane region" description="Helical" evidence="7">
    <location>
        <begin position="82"/>
        <end position="104"/>
    </location>
</feature>
<keyword evidence="7" id="KW-1133">Transmembrane helix</keyword>
<dbReference type="CDD" id="cd13999">
    <property type="entry name" value="STKc_MAP3K-like"/>
    <property type="match status" value="1"/>
</dbReference>
<evidence type="ECO:0000256" key="1">
    <source>
        <dbReference type="ARBA" id="ARBA00022527"/>
    </source>
</evidence>
<dbReference type="Gene3D" id="1.10.510.10">
    <property type="entry name" value="Transferase(Phosphotransferase) domain 1"/>
    <property type="match status" value="1"/>
</dbReference>
<accession>A0A1V9Z0V5</accession>
<dbReference type="STRING" id="1202772.A0A1V9Z0V5"/>
<feature type="domain" description="Protein kinase" evidence="8">
    <location>
        <begin position="333"/>
        <end position="596"/>
    </location>
</feature>
<evidence type="ECO:0000256" key="2">
    <source>
        <dbReference type="ARBA" id="ARBA00022679"/>
    </source>
</evidence>
<organism evidence="9 10">
    <name type="scientific">Achlya hypogyna</name>
    <name type="common">Oomycete</name>
    <name type="synonym">Protoachlya hypogyna</name>
    <dbReference type="NCBI Taxonomy" id="1202772"/>
    <lineage>
        <taxon>Eukaryota</taxon>
        <taxon>Sar</taxon>
        <taxon>Stramenopiles</taxon>
        <taxon>Oomycota</taxon>
        <taxon>Saprolegniomycetes</taxon>
        <taxon>Saprolegniales</taxon>
        <taxon>Achlyaceae</taxon>
        <taxon>Achlya</taxon>
    </lineage>
</organism>
<keyword evidence="7" id="KW-0812">Transmembrane</keyword>
<dbReference type="InterPro" id="IPR008271">
    <property type="entry name" value="Ser/Thr_kinase_AS"/>
</dbReference>
<dbReference type="PANTHER" id="PTHR44329">
    <property type="entry name" value="SERINE/THREONINE-PROTEIN KINASE TNNI3K-RELATED"/>
    <property type="match status" value="1"/>
</dbReference>
<dbReference type="InterPro" id="IPR011009">
    <property type="entry name" value="Kinase-like_dom_sf"/>
</dbReference>
<proteinExistence type="predicted"/>
<dbReference type="SUPFAM" id="SSF56112">
    <property type="entry name" value="Protein kinase-like (PK-like)"/>
    <property type="match status" value="1"/>
</dbReference>
<evidence type="ECO:0000256" key="6">
    <source>
        <dbReference type="PROSITE-ProRule" id="PRU10141"/>
    </source>
</evidence>
<dbReference type="SMART" id="SM00220">
    <property type="entry name" value="S_TKc"/>
    <property type="match status" value="1"/>
</dbReference>
<keyword evidence="2" id="KW-0808">Transferase</keyword>